<dbReference type="EMBL" id="CADILE010000014">
    <property type="protein sequence ID" value="CAB3903481.1"/>
    <property type="molecule type" value="Genomic_DNA"/>
</dbReference>
<feature type="domain" description="SIS" evidence="6">
    <location>
        <begin position="146"/>
        <end position="285"/>
    </location>
</feature>
<keyword evidence="1" id="KW-0805">Transcription regulation</keyword>
<evidence type="ECO:0000256" key="4">
    <source>
        <dbReference type="ARBA" id="ARBA00023163"/>
    </source>
</evidence>
<dbReference type="AlphaFoldDB" id="A0A6S7EA90"/>
<proteinExistence type="predicted"/>
<dbReference type="GO" id="GO:0003677">
    <property type="term" value="F:DNA binding"/>
    <property type="evidence" value="ECO:0007669"/>
    <property type="project" value="UniProtKB-KW"/>
</dbReference>
<gene>
    <name evidence="7" type="ORF">LMG3328_04418</name>
</gene>
<protein>
    <recommendedName>
        <fullName evidence="9">MurR/RpiR family transcriptional regulator</fullName>
    </recommendedName>
</protein>
<dbReference type="CDD" id="cd05013">
    <property type="entry name" value="SIS_RpiR"/>
    <property type="match status" value="1"/>
</dbReference>
<evidence type="ECO:0000313" key="8">
    <source>
        <dbReference type="Proteomes" id="UP000494122"/>
    </source>
</evidence>
<evidence type="ECO:0000313" key="7">
    <source>
        <dbReference type="EMBL" id="CAB3903481.1"/>
    </source>
</evidence>
<dbReference type="Gene3D" id="3.40.50.10490">
    <property type="entry name" value="Glucose-6-phosphate isomerase like protein, domain 1"/>
    <property type="match status" value="1"/>
</dbReference>
<dbReference type="Pfam" id="PF01418">
    <property type="entry name" value="HTH_6"/>
    <property type="match status" value="1"/>
</dbReference>
<dbReference type="GO" id="GO:0006096">
    <property type="term" value="P:glycolytic process"/>
    <property type="evidence" value="ECO:0007669"/>
    <property type="project" value="UniProtKB-KW"/>
</dbReference>
<dbReference type="InterPro" id="IPR047640">
    <property type="entry name" value="RpiR-like"/>
</dbReference>
<dbReference type="PROSITE" id="PS51464">
    <property type="entry name" value="SIS"/>
    <property type="match status" value="1"/>
</dbReference>
<dbReference type="PANTHER" id="PTHR30514:SF18">
    <property type="entry name" value="RPIR-FAMILY TRANSCRIPTIONAL REGULATOR"/>
    <property type="match status" value="1"/>
</dbReference>
<dbReference type="InterPro" id="IPR046348">
    <property type="entry name" value="SIS_dom_sf"/>
</dbReference>
<evidence type="ECO:0000256" key="1">
    <source>
        <dbReference type="ARBA" id="ARBA00023015"/>
    </source>
</evidence>
<accession>A0A6S7EA90</accession>
<organism evidence="7 8">
    <name type="scientific">Achromobacter ruhlandii</name>
    <dbReference type="NCBI Taxonomy" id="72557"/>
    <lineage>
        <taxon>Bacteria</taxon>
        <taxon>Pseudomonadati</taxon>
        <taxon>Pseudomonadota</taxon>
        <taxon>Betaproteobacteria</taxon>
        <taxon>Burkholderiales</taxon>
        <taxon>Alcaligenaceae</taxon>
        <taxon>Achromobacter</taxon>
    </lineage>
</organism>
<dbReference type="PROSITE" id="PS51071">
    <property type="entry name" value="HTH_RPIR"/>
    <property type="match status" value="1"/>
</dbReference>
<dbReference type="InterPro" id="IPR009057">
    <property type="entry name" value="Homeodomain-like_sf"/>
</dbReference>
<dbReference type="InterPro" id="IPR001347">
    <property type="entry name" value="SIS_dom"/>
</dbReference>
<dbReference type="Pfam" id="PF01380">
    <property type="entry name" value="SIS"/>
    <property type="match status" value="1"/>
</dbReference>
<dbReference type="GO" id="GO:0097367">
    <property type="term" value="F:carbohydrate derivative binding"/>
    <property type="evidence" value="ECO:0007669"/>
    <property type="project" value="InterPro"/>
</dbReference>
<dbReference type="GO" id="GO:0003700">
    <property type="term" value="F:DNA-binding transcription factor activity"/>
    <property type="evidence" value="ECO:0007669"/>
    <property type="project" value="InterPro"/>
</dbReference>
<keyword evidence="3" id="KW-0324">Glycolysis</keyword>
<evidence type="ECO:0000256" key="2">
    <source>
        <dbReference type="ARBA" id="ARBA00023125"/>
    </source>
</evidence>
<evidence type="ECO:0000259" key="5">
    <source>
        <dbReference type="PROSITE" id="PS51071"/>
    </source>
</evidence>
<evidence type="ECO:0000259" key="6">
    <source>
        <dbReference type="PROSITE" id="PS51464"/>
    </source>
</evidence>
<dbReference type="PANTHER" id="PTHR30514">
    <property type="entry name" value="GLUCOKINASE"/>
    <property type="match status" value="1"/>
</dbReference>
<name>A0A6S7EA90_9BURK</name>
<keyword evidence="4" id="KW-0804">Transcription</keyword>
<dbReference type="InterPro" id="IPR000281">
    <property type="entry name" value="HTH_RpiR"/>
</dbReference>
<evidence type="ECO:0008006" key="9">
    <source>
        <dbReference type="Google" id="ProtNLM"/>
    </source>
</evidence>
<evidence type="ECO:0000256" key="3">
    <source>
        <dbReference type="ARBA" id="ARBA00023152"/>
    </source>
</evidence>
<dbReference type="InterPro" id="IPR036388">
    <property type="entry name" value="WH-like_DNA-bd_sf"/>
</dbReference>
<reference evidence="7 8" key="1">
    <citation type="submission" date="2020-04" db="EMBL/GenBank/DDBJ databases">
        <authorList>
            <person name="De Canck E."/>
        </authorList>
    </citation>
    <scope>NUCLEOTIDE SEQUENCE [LARGE SCALE GENOMIC DNA]</scope>
    <source>
        <strain evidence="7 8">LMG 3328</strain>
    </source>
</reference>
<dbReference type="SUPFAM" id="SSF46689">
    <property type="entry name" value="Homeodomain-like"/>
    <property type="match status" value="1"/>
</dbReference>
<sequence>MLNLGLSPSRGAPGTLESARTVNLHQRIAAYDKKLTKTERRLVDDMQARYPQGLLESATALARNVGTSASTVVRLLAKLGYDSYAQAQMQARAELTARLASPGERADAVGLDNPSAQACLRNALLHDQHNLETTFAAIDAAAFEAAVRLLTQRRARVHVLGLRQAAPLASHMALYLNLCLPGVRAMTAAGPLFLEDQLLWLDEQDVLLAFTFRRYSVAAANAVKVFRERGGKVVLVTDSAAAPAAAQAHHVLLARTSSASPFDSYVAALSVCNALLAAVALRRKKELAATLQRGEALWDAQWIHPPAR</sequence>
<dbReference type="Proteomes" id="UP000494122">
    <property type="component" value="Unassembled WGS sequence"/>
</dbReference>
<dbReference type="InterPro" id="IPR035472">
    <property type="entry name" value="RpiR-like_SIS"/>
</dbReference>
<dbReference type="Gene3D" id="1.10.10.10">
    <property type="entry name" value="Winged helix-like DNA-binding domain superfamily/Winged helix DNA-binding domain"/>
    <property type="match status" value="1"/>
</dbReference>
<keyword evidence="2" id="KW-0238">DNA-binding</keyword>
<feature type="domain" description="HTH rpiR-type" evidence="5">
    <location>
        <begin position="22"/>
        <end position="98"/>
    </location>
</feature>
<dbReference type="SUPFAM" id="SSF53697">
    <property type="entry name" value="SIS domain"/>
    <property type="match status" value="1"/>
</dbReference>